<accession>A0ACB6QJU9</accession>
<dbReference type="EMBL" id="MU003522">
    <property type="protein sequence ID" value="KAF2466853.1"/>
    <property type="molecule type" value="Genomic_DNA"/>
</dbReference>
<protein>
    <submittedName>
        <fullName evidence="1">Uncharacterized protein</fullName>
    </submittedName>
</protein>
<keyword evidence="2" id="KW-1185">Reference proteome</keyword>
<organism evidence="1 2">
    <name type="scientific">Lindgomyces ingoldianus</name>
    <dbReference type="NCBI Taxonomy" id="673940"/>
    <lineage>
        <taxon>Eukaryota</taxon>
        <taxon>Fungi</taxon>
        <taxon>Dikarya</taxon>
        <taxon>Ascomycota</taxon>
        <taxon>Pezizomycotina</taxon>
        <taxon>Dothideomycetes</taxon>
        <taxon>Pleosporomycetidae</taxon>
        <taxon>Pleosporales</taxon>
        <taxon>Lindgomycetaceae</taxon>
        <taxon>Lindgomyces</taxon>
    </lineage>
</organism>
<comment type="caution">
    <text evidence="1">The sequence shown here is derived from an EMBL/GenBank/DDBJ whole genome shotgun (WGS) entry which is preliminary data.</text>
</comment>
<evidence type="ECO:0000313" key="1">
    <source>
        <dbReference type="EMBL" id="KAF2466853.1"/>
    </source>
</evidence>
<evidence type="ECO:0000313" key="2">
    <source>
        <dbReference type="Proteomes" id="UP000799755"/>
    </source>
</evidence>
<sequence>MHFKALLLSAPVVLANVYTIDVGESPLTFSPKTISAKVGDTVIFHLYSSHDVAQGSFDKPCQPLSGGFYSGPFSGTDNGNKKFVMNVTSTDPIYFYCAVQKHCPNGMVGGINIPSGDKSIEAYASAAKAATPSAPASLSGGKLETDQELAALTASASATASASRSASGSASTGAASGTPAASGSSKPSGSATAAASGTASAKASSTGAADALIASQGYGIVAAAFGVVAWFL</sequence>
<proteinExistence type="predicted"/>
<gene>
    <name evidence="1" type="ORF">BDR25DRAFT_267560</name>
</gene>
<dbReference type="Proteomes" id="UP000799755">
    <property type="component" value="Unassembled WGS sequence"/>
</dbReference>
<name>A0ACB6QJU9_9PLEO</name>
<reference evidence="1" key="1">
    <citation type="journal article" date="2020" name="Stud. Mycol.">
        <title>101 Dothideomycetes genomes: a test case for predicting lifestyles and emergence of pathogens.</title>
        <authorList>
            <person name="Haridas S."/>
            <person name="Albert R."/>
            <person name="Binder M."/>
            <person name="Bloem J."/>
            <person name="Labutti K."/>
            <person name="Salamov A."/>
            <person name="Andreopoulos B."/>
            <person name="Baker S."/>
            <person name="Barry K."/>
            <person name="Bills G."/>
            <person name="Bluhm B."/>
            <person name="Cannon C."/>
            <person name="Castanera R."/>
            <person name="Culley D."/>
            <person name="Daum C."/>
            <person name="Ezra D."/>
            <person name="Gonzalez J."/>
            <person name="Henrissat B."/>
            <person name="Kuo A."/>
            <person name="Liang C."/>
            <person name="Lipzen A."/>
            <person name="Lutzoni F."/>
            <person name="Magnuson J."/>
            <person name="Mondo S."/>
            <person name="Nolan M."/>
            <person name="Ohm R."/>
            <person name="Pangilinan J."/>
            <person name="Park H.-J."/>
            <person name="Ramirez L."/>
            <person name="Alfaro M."/>
            <person name="Sun H."/>
            <person name="Tritt A."/>
            <person name="Yoshinaga Y."/>
            <person name="Zwiers L.-H."/>
            <person name="Turgeon B."/>
            <person name="Goodwin S."/>
            <person name="Spatafora J."/>
            <person name="Crous P."/>
            <person name="Grigoriev I."/>
        </authorList>
    </citation>
    <scope>NUCLEOTIDE SEQUENCE</scope>
    <source>
        <strain evidence="1">ATCC 200398</strain>
    </source>
</reference>